<evidence type="ECO:0000256" key="3">
    <source>
        <dbReference type="ARBA" id="ARBA00023163"/>
    </source>
</evidence>
<accession>A0ABN8D8U3</accession>
<feature type="domain" description="HTH myb-type" evidence="6">
    <location>
        <begin position="277"/>
        <end position="327"/>
    </location>
</feature>
<evidence type="ECO:0000313" key="8">
    <source>
        <dbReference type="Proteomes" id="UP001158986"/>
    </source>
</evidence>
<dbReference type="InterPro" id="IPR051575">
    <property type="entry name" value="Myb-like_DNA-bd"/>
</dbReference>
<organism evidence="7 8">
    <name type="scientific">Peronospora belbahrii</name>
    <dbReference type="NCBI Taxonomy" id="622444"/>
    <lineage>
        <taxon>Eukaryota</taxon>
        <taxon>Sar</taxon>
        <taxon>Stramenopiles</taxon>
        <taxon>Oomycota</taxon>
        <taxon>Peronosporomycetes</taxon>
        <taxon>Peronosporales</taxon>
        <taxon>Peronosporaceae</taxon>
        <taxon>Peronospora</taxon>
    </lineage>
</organism>
<dbReference type="EMBL" id="CAKLCB010000384">
    <property type="protein sequence ID" value="CAH0521825.1"/>
    <property type="molecule type" value="Genomic_DNA"/>
</dbReference>
<dbReference type="CDD" id="cd00167">
    <property type="entry name" value="SANT"/>
    <property type="match status" value="5"/>
</dbReference>
<dbReference type="Proteomes" id="UP001158986">
    <property type="component" value="Unassembled WGS sequence"/>
</dbReference>
<feature type="domain" description="HTH myb-type" evidence="6">
    <location>
        <begin position="118"/>
        <end position="164"/>
    </location>
</feature>
<dbReference type="PROSITE" id="PS51294">
    <property type="entry name" value="HTH_MYB"/>
    <property type="match status" value="5"/>
</dbReference>
<protein>
    <submittedName>
        <fullName evidence="7">Uncharacterized protein</fullName>
    </submittedName>
</protein>
<evidence type="ECO:0000256" key="4">
    <source>
        <dbReference type="ARBA" id="ARBA00023242"/>
    </source>
</evidence>
<keyword evidence="2" id="KW-0238">DNA-binding</keyword>
<keyword evidence="1" id="KW-0805">Transcription regulation</keyword>
<feature type="domain" description="HTH myb-type" evidence="6">
    <location>
        <begin position="58"/>
        <end position="111"/>
    </location>
</feature>
<evidence type="ECO:0000259" key="6">
    <source>
        <dbReference type="PROSITE" id="PS51294"/>
    </source>
</evidence>
<evidence type="ECO:0000313" key="7">
    <source>
        <dbReference type="EMBL" id="CAH0521825.1"/>
    </source>
</evidence>
<dbReference type="Pfam" id="PF13921">
    <property type="entry name" value="Myb_DNA-bind_6"/>
    <property type="match status" value="1"/>
</dbReference>
<dbReference type="Gene3D" id="1.10.10.60">
    <property type="entry name" value="Homeodomain-like"/>
    <property type="match status" value="5"/>
</dbReference>
<dbReference type="InterPro" id="IPR017930">
    <property type="entry name" value="Myb_dom"/>
</dbReference>
<sequence length="349" mass="40571">MAALTPATTDPLTRRQRIEHLIQRGDFIANYQQKSQSKAVCRPRTSSSRDTSIVSVCTIRRSSWTPQEDKKLRELVKQLGDKNWSNIALHFSSRDRKRCRERFVNHLAPMLAPLSNVWSPEDDEKLLQLQSKMRSRWARMAQEFRGKSAENVKNRCLLLARRTAEKRPRRGSPQRWNAVEKEKLRSMVQTHGTGNWLFIASQLSGRTDSQCLQQWYRTLDDKVVKGRGTWTETEDRVLMEKVAEIGRKWTQVAMFLPGRVGNQCRERFLNQLDPSINKAPWTKAEDELLIKAVNKYAARWSLIAEELPGRCENAIKNHWYSRERCRMLAAASWGAEPAMHDGINKRRCL</sequence>
<keyword evidence="4" id="KW-0539">Nucleus</keyword>
<dbReference type="SUPFAM" id="SSF46689">
    <property type="entry name" value="Homeodomain-like"/>
    <property type="match status" value="4"/>
</dbReference>
<keyword evidence="8" id="KW-1185">Reference proteome</keyword>
<dbReference type="PANTHER" id="PTHR46621:SF1">
    <property type="entry name" value="SNRNA-ACTIVATING PROTEIN COMPLEX SUBUNIT 4"/>
    <property type="match status" value="1"/>
</dbReference>
<evidence type="ECO:0000256" key="2">
    <source>
        <dbReference type="ARBA" id="ARBA00023125"/>
    </source>
</evidence>
<proteinExistence type="predicted"/>
<feature type="domain" description="Myb-like" evidence="5">
    <location>
        <begin position="118"/>
        <end position="155"/>
    </location>
</feature>
<feature type="domain" description="Myb-like" evidence="5">
    <location>
        <begin position="273"/>
        <end position="323"/>
    </location>
</feature>
<gene>
    <name evidence="7" type="ORF">PBS001_LOCUS8266</name>
</gene>
<feature type="domain" description="Myb-like" evidence="5">
    <location>
        <begin position="60"/>
        <end position="107"/>
    </location>
</feature>
<feature type="domain" description="Myb-like" evidence="5">
    <location>
        <begin position="227"/>
        <end position="272"/>
    </location>
</feature>
<dbReference type="InterPro" id="IPR009057">
    <property type="entry name" value="Homeodomain-like_sf"/>
</dbReference>
<dbReference type="PROSITE" id="PS50090">
    <property type="entry name" value="MYB_LIKE"/>
    <property type="match status" value="5"/>
</dbReference>
<evidence type="ECO:0000259" key="5">
    <source>
        <dbReference type="PROSITE" id="PS50090"/>
    </source>
</evidence>
<keyword evidence="3" id="KW-0804">Transcription</keyword>
<dbReference type="Pfam" id="PF00249">
    <property type="entry name" value="Myb_DNA-binding"/>
    <property type="match status" value="3"/>
</dbReference>
<dbReference type="InterPro" id="IPR001005">
    <property type="entry name" value="SANT/Myb"/>
</dbReference>
<dbReference type="SMART" id="SM00717">
    <property type="entry name" value="SANT"/>
    <property type="match status" value="5"/>
</dbReference>
<name>A0ABN8D8U3_9STRA</name>
<dbReference type="PANTHER" id="PTHR46621">
    <property type="entry name" value="SNRNA-ACTIVATING PROTEIN COMPLEX SUBUNIT 4"/>
    <property type="match status" value="1"/>
</dbReference>
<comment type="caution">
    <text evidence="7">The sequence shown here is derived from an EMBL/GenBank/DDBJ whole genome shotgun (WGS) entry which is preliminary data.</text>
</comment>
<evidence type="ECO:0000256" key="1">
    <source>
        <dbReference type="ARBA" id="ARBA00023015"/>
    </source>
</evidence>
<reference evidence="7 8" key="1">
    <citation type="submission" date="2021-11" db="EMBL/GenBank/DDBJ databases">
        <authorList>
            <person name="Islam A."/>
            <person name="Islam S."/>
            <person name="Flora M.S."/>
            <person name="Rahman M."/>
            <person name="Ziaur R.M."/>
            <person name="Epstein J.H."/>
            <person name="Hassan M."/>
            <person name="Klassen M."/>
            <person name="Woodard K."/>
            <person name="Webb A."/>
            <person name="Webby R.J."/>
            <person name="El Zowalaty M.E."/>
        </authorList>
    </citation>
    <scope>NUCLEOTIDE SEQUENCE [LARGE SCALE GENOMIC DNA]</scope>
    <source>
        <strain evidence="7">Pbs1</strain>
    </source>
</reference>
<feature type="domain" description="HTH myb-type" evidence="6">
    <location>
        <begin position="222"/>
        <end position="276"/>
    </location>
</feature>
<feature type="domain" description="Myb-like" evidence="5">
    <location>
        <begin position="175"/>
        <end position="219"/>
    </location>
</feature>
<feature type="domain" description="HTH myb-type" evidence="6">
    <location>
        <begin position="174"/>
        <end position="220"/>
    </location>
</feature>